<evidence type="ECO:0000256" key="4">
    <source>
        <dbReference type="SAM" id="MobiDB-lite"/>
    </source>
</evidence>
<dbReference type="AlphaFoldDB" id="A0A7M3T703"/>
<evidence type="ECO:0000256" key="3">
    <source>
        <dbReference type="PIRNR" id="PIRNR000124"/>
    </source>
</evidence>
<feature type="compositionally biased region" description="Low complexity" evidence="4">
    <location>
        <begin position="1"/>
        <end position="11"/>
    </location>
</feature>
<dbReference type="GO" id="GO:0051287">
    <property type="term" value="F:NAD binding"/>
    <property type="evidence" value="ECO:0007669"/>
    <property type="project" value="InterPro"/>
</dbReference>
<dbReference type="PIRSF" id="PIRSF000124">
    <property type="entry name" value="UDPglc_GDPman_dh"/>
    <property type="match status" value="1"/>
</dbReference>
<dbReference type="Pfam" id="PF00984">
    <property type="entry name" value="UDPG_MGDP_dh"/>
    <property type="match status" value="1"/>
</dbReference>
<dbReference type="InterPro" id="IPR036220">
    <property type="entry name" value="UDP-Glc/GDP-Man_DH_C_sf"/>
</dbReference>
<dbReference type="GO" id="GO:0016628">
    <property type="term" value="F:oxidoreductase activity, acting on the CH-CH group of donors, NAD or NADP as acceptor"/>
    <property type="evidence" value="ECO:0007669"/>
    <property type="project" value="InterPro"/>
</dbReference>
<dbReference type="SUPFAM" id="SSF51735">
    <property type="entry name" value="NAD(P)-binding Rossmann-fold domains"/>
    <property type="match status" value="1"/>
</dbReference>
<dbReference type="NCBIfam" id="NF008286">
    <property type="entry name" value="PRK11064.1"/>
    <property type="match status" value="1"/>
</dbReference>
<comment type="similarity">
    <text evidence="3">Belongs to the UDP-glucose/GDP-mannose dehydrogenase family.</text>
</comment>
<organism evidence="6 7">
    <name type="scientific">Pikeienuella piscinae</name>
    <dbReference type="NCBI Taxonomy" id="2748098"/>
    <lineage>
        <taxon>Bacteria</taxon>
        <taxon>Pseudomonadati</taxon>
        <taxon>Pseudomonadota</taxon>
        <taxon>Alphaproteobacteria</taxon>
        <taxon>Rhodobacterales</taxon>
        <taxon>Paracoccaceae</taxon>
        <taxon>Pikeienuella</taxon>
    </lineage>
</organism>
<dbReference type="InterPro" id="IPR017476">
    <property type="entry name" value="UDP-Glc/GDP-Man"/>
</dbReference>
<dbReference type="NCBIfam" id="TIGR03026">
    <property type="entry name" value="NDP-sugDHase"/>
    <property type="match status" value="1"/>
</dbReference>
<protein>
    <submittedName>
        <fullName evidence="6">UDP-N-acetyl-D-mannosamine dehydrogenase</fullName>
        <ecNumber evidence="6">1.1.1.336</ecNumber>
    </submittedName>
</protein>
<feature type="compositionally biased region" description="Basic and acidic residues" evidence="4">
    <location>
        <begin position="12"/>
        <end position="21"/>
    </location>
</feature>
<dbReference type="PANTHER" id="PTHR43491:SF1">
    <property type="entry name" value="UDP-N-ACETYL-D-MANNOSAMINE DEHYDROGENASE"/>
    <property type="match status" value="1"/>
</dbReference>
<dbReference type="GO" id="GO:0000271">
    <property type="term" value="P:polysaccharide biosynthetic process"/>
    <property type="evidence" value="ECO:0007669"/>
    <property type="project" value="InterPro"/>
</dbReference>
<dbReference type="SMART" id="SM00984">
    <property type="entry name" value="UDPG_MGDP_dh_C"/>
    <property type="match status" value="1"/>
</dbReference>
<dbReference type="InterPro" id="IPR008927">
    <property type="entry name" value="6-PGluconate_DH-like_C_sf"/>
</dbReference>
<keyword evidence="7" id="KW-1185">Reference proteome</keyword>
<dbReference type="SUPFAM" id="SSF48179">
    <property type="entry name" value="6-phosphogluconate dehydrogenase C-terminal domain-like"/>
    <property type="match status" value="1"/>
</dbReference>
<accession>A0A7M3T703</accession>
<sequence>MERPAPASSSSSRERSEGDDHGFDKVAVVGLGYIGLPTAAIFAGRKVKVVGIDVDRKTVATINRGEIHIKEPELDILVRAVVANQFLRATDAPEPADAFLIAVPTPFRNGADGAARDPDLSFVQAASASIAPVLKPGDIVVLESTSPVGTTEKMAGWLADARPDLTFPQDAGEASDIRIAHCPERVLPGRVLREFVQNDRLIGGMTPRCSAMAAKLYGLVVEGECIVTTPRTAELAKLTENSFRDLNIAFANELSMICDELGVDVWELINLANRHPRVNVLQPGAGVGGHCIAVDPWFIVSSAPGSSRLIRTAREINDAKPGWVLMKIESAIAATVDAGLRGRASDVTVACYGLSFKPDIDDLRESPAVHIARELCDRHPGRVLAVEPHIDALPPSLNRAQKCDLQTAIETADIHVILVSHSEFRALDRRMWPGATIDVAGPFRS</sequence>
<evidence type="ECO:0000256" key="2">
    <source>
        <dbReference type="ARBA" id="ARBA00023027"/>
    </source>
</evidence>
<dbReference type="InterPro" id="IPR036291">
    <property type="entry name" value="NAD(P)-bd_dom_sf"/>
</dbReference>
<dbReference type="PIRSF" id="PIRSF500136">
    <property type="entry name" value="UDP_ManNAc_DH"/>
    <property type="match status" value="1"/>
</dbReference>
<dbReference type="Gene3D" id="3.40.50.720">
    <property type="entry name" value="NAD(P)-binding Rossmann-like Domain"/>
    <property type="match status" value="2"/>
</dbReference>
<gene>
    <name evidence="6" type="primary">wecC</name>
    <name evidence="6" type="ORF">G5B40_06800</name>
</gene>
<dbReference type="KEGG" id="hdh:G5B40_06800"/>
<dbReference type="InterPro" id="IPR028359">
    <property type="entry name" value="UDP_ManNAc/GlcNAc_DH"/>
</dbReference>
<evidence type="ECO:0000259" key="5">
    <source>
        <dbReference type="SMART" id="SM00984"/>
    </source>
</evidence>
<reference evidence="6 7" key="1">
    <citation type="submission" date="2020-02" db="EMBL/GenBank/DDBJ databases">
        <title>complete genome sequence of Rhodobacteraceae bacterium.</title>
        <authorList>
            <person name="Park J."/>
            <person name="Kim Y.-S."/>
            <person name="Kim K.-H."/>
        </authorList>
    </citation>
    <scope>NUCLEOTIDE SEQUENCE [LARGE SCALE GENOMIC DNA]</scope>
    <source>
        <strain evidence="6 7">RR4-56</strain>
    </source>
</reference>
<dbReference type="FunFam" id="3.40.50.720:FF:000139">
    <property type="entry name" value="UDP-N-acetyl-D-mannosamine dehydrogenase"/>
    <property type="match status" value="1"/>
</dbReference>
<name>A0A7M3T703_9RHOB</name>
<dbReference type="InterPro" id="IPR014026">
    <property type="entry name" value="UDP-Glc/GDP-Man_DH_dimer"/>
</dbReference>
<keyword evidence="1 6" id="KW-0560">Oxidoreductase</keyword>
<proteinExistence type="inferred from homology"/>
<feature type="domain" description="UDP-glucose/GDP-mannose dehydrogenase C-terminal" evidence="5">
    <location>
        <begin position="350"/>
        <end position="434"/>
    </location>
</feature>
<dbReference type="PANTHER" id="PTHR43491">
    <property type="entry name" value="UDP-N-ACETYL-D-MANNOSAMINE DEHYDROGENASE"/>
    <property type="match status" value="1"/>
</dbReference>
<keyword evidence="2" id="KW-0520">NAD</keyword>
<dbReference type="SUPFAM" id="SSF52413">
    <property type="entry name" value="UDP-glucose/GDP-mannose dehydrogenase C-terminal domain"/>
    <property type="match status" value="1"/>
</dbReference>
<dbReference type="InterPro" id="IPR001732">
    <property type="entry name" value="UDP-Glc/GDP-Man_DH_N"/>
</dbReference>
<dbReference type="InterPro" id="IPR014027">
    <property type="entry name" value="UDP-Glc/GDP-Man_DH_C"/>
</dbReference>
<evidence type="ECO:0000256" key="1">
    <source>
        <dbReference type="ARBA" id="ARBA00023002"/>
    </source>
</evidence>
<dbReference type="EMBL" id="CP049056">
    <property type="protein sequence ID" value="QIE57784.1"/>
    <property type="molecule type" value="Genomic_DNA"/>
</dbReference>
<evidence type="ECO:0000313" key="6">
    <source>
        <dbReference type="EMBL" id="QIE57784.1"/>
    </source>
</evidence>
<dbReference type="GO" id="GO:0089714">
    <property type="term" value="F:UDP-N-acetyl-D-mannosamine dehydrogenase activity"/>
    <property type="evidence" value="ECO:0007669"/>
    <property type="project" value="UniProtKB-EC"/>
</dbReference>
<dbReference type="Proteomes" id="UP000503336">
    <property type="component" value="Chromosome"/>
</dbReference>
<evidence type="ECO:0000313" key="7">
    <source>
        <dbReference type="Proteomes" id="UP000503336"/>
    </source>
</evidence>
<dbReference type="EC" id="1.1.1.336" evidence="6"/>
<dbReference type="Gene3D" id="1.20.5.100">
    <property type="entry name" value="Cytochrome c1, transmembrane anchor, C-terminal"/>
    <property type="match status" value="1"/>
</dbReference>
<dbReference type="Pfam" id="PF03721">
    <property type="entry name" value="UDPG_MGDP_dh_N"/>
    <property type="match status" value="1"/>
</dbReference>
<dbReference type="Pfam" id="PF03720">
    <property type="entry name" value="UDPG_MGDP_dh_C"/>
    <property type="match status" value="1"/>
</dbReference>
<feature type="region of interest" description="Disordered" evidence="4">
    <location>
        <begin position="1"/>
        <end position="21"/>
    </location>
</feature>